<dbReference type="OrthoDB" id="63935at2759"/>
<dbReference type="GeneID" id="28824802"/>
<dbReference type="Gene3D" id="3.40.50.720">
    <property type="entry name" value="NAD(P)-binding Rossmann-like Domain"/>
    <property type="match status" value="1"/>
</dbReference>
<evidence type="ECO:0000313" key="3">
    <source>
        <dbReference type="EMBL" id="KUJ16414.1"/>
    </source>
</evidence>
<dbReference type="GO" id="GO:0042602">
    <property type="term" value="F:riboflavin reductase (NADPH) activity"/>
    <property type="evidence" value="ECO:0007669"/>
    <property type="project" value="TreeGrafter"/>
</dbReference>
<organism evidence="3 4">
    <name type="scientific">Mollisia scopiformis</name>
    <name type="common">Conifer needle endophyte fungus</name>
    <name type="synonym">Phialocephala scopiformis</name>
    <dbReference type="NCBI Taxonomy" id="149040"/>
    <lineage>
        <taxon>Eukaryota</taxon>
        <taxon>Fungi</taxon>
        <taxon>Dikarya</taxon>
        <taxon>Ascomycota</taxon>
        <taxon>Pezizomycotina</taxon>
        <taxon>Leotiomycetes</taxon>
        <taxon>Helotiales</taxon>
        <taxon>Mollisiaceae</taxon>
        <taxon>Mollisia</taxon>
    </lineage>
</organism>
<dbReference type="SUPFAM" id="SSF51735">
    <property type="entry name" value="NAD(P)-binding Rossmann-fold domains"/>
    <property type="match status" value="1"/>
</dbReference>
<gene>
    <name evidence="3" type="ORF">LY89DRAFT_685403</name>
</gene>
<dbReference type="Proteomes" id="UP000070700">
    <property type="component" value="Unassembled WGS sequence"/>
</dbReference>
<accession>A0A194X8H3</accession>
<dbReference type="RefSeq" id="XP_018070769.1">
    <property type="nucleotide sequence ID" value="XM_018215076.1"/>
</dbReference>
<dbReference type="EMBL" id="KQ947416">
    <property type="protein sequence ID" value="KUJ16414.1"/>
    <property type="molecule type" value="Genomic_DNA"/>
</dbReference>
<dbReference type="InterPro" id="IPR036291">
    <property type="entry name" value="NAD(P)-bd_dom_sf"/>
</dbReference>
<sequence>MSSPTTKTVAIFGATGGTGLAALKLALKAGHTVRVLARTPSKLSSLSTEYPNLYIVQGDIRETSAIKATLTINDRIADIIISAVGMVIEMQGLKWGSKDPHICEEGTKCILSSLASLENEDKVPGPEGGPRIVLLSTTGISDRGRDIPIGMIPLYHWMLSTPHNDKKKMEECMISGEGKGRSWVMVRPSFLTDGKSKGLEKVRVSTEVTEEGGKEDEPAIGYFISREDVALWIVEECVNKDGKKWEGKTVTLTH</sequence>
<name>A0A194X8H3_MOLSC</name>
<feature type="domain" description="NAD(P)-binding" evidence="2">
    <location>
        <begin position="13"/>
        <end position="235"/>
    </location>
</feature>
<proteinExistence type="inferred from homology"/>
<dbReference type="PANTHER" id="PTHR43355">
    <property type="entry name" value="FLAVIN REDUCTASE (NADPH)"/>
    <property type="match status" value="1"/>
</dbReference>
<dbReference type="GO" id="GO:0004074">
    <property type="term" value="F:biliverdin reductase [NAD(P)H] activity"/>
    <property type="evidence" value="ECO:0007669"/>
    <property type="project" value="TreeGrafter"/>
</dbReference>
<comment type="similarity">
    <text evidence="1">Belongs to the avfA family.</text>
</comment>
<evidence type="ECO:0000256" key="1">
    <source>
        <dbReference type="ARBA" id="ARBA00038376"/>
    </source>
</evidence>
<evidence type="ECO:0000313" key="4">
    <source>
        <dbReference type="Proteomes" id="UP000070700"/>
    </source>
</evidence>
<dbReference type="InterPro" id="IPR051606">
    <property type="entry name" value="Polyketide_Oxido-like"/>
</dbReference>
<keyword evidence="4" id="KW-1185">Reference proteome</keyword>
<dbReference type="PANTHER" id="PTHR43355:SF2">
    <property type="entry name" value="FLAVIN REDUCTASE (NADPH)"/>
    <property type="match status" value="1"/>
</dbReference>
<protein>
    <submittedName>
        <fullName evidence="3">NAD(P)-binding protein</fullName>
    </submittedName>
</protein>
<dbReference type="KEGG" id="psco:LY89DRAFT_685403"/>
<evidence type="ECO:0000259" key="2">
    <source>
        <dbReference type="Pfam" id="PF13460"/>
    </source>
</evidence>
<reference evidence="3 4" key="1">
    <citation type="submission" date="2015-10" db="EMBL/GenBank/DDBJ databases">
        <title>Full genome of DAOMC 229536 Phialocephala scopiformis, a fungal endophyte of spruce producing the potent anti-insectan compound rugulosin.</title>
        <authorList>
            <consortium name="DOE Joint Genome Institute"/>
            <person name="Walker A.K."/>
            <person name="Frasz S.L."/>
            <person name="Seifert K.A."/>
            <person name="Miller J.D."/>
            <person name="Mondo S.J."/>
            <person name="Labutti K."/>
            <person name="Lipzen A."/>
            <person name="Dockter R."/>
            <person name="Kennedy M."/>
            <person name="Grigoriev I.V."/>
            <person name="Spatafora J.W."/>
        </authorList>
    </citation>
    <scope>NUCLEOTIDE SEQUENCE [LARGE SCALE GENOMIC DNA]</scope>
    <source>
        <strain evidence="3 4">CBS 120377</strain>
    </source>
</reference>
<dbReference type="STRING" id="149040.A0A194X8H3"/>
<dbReference type="AlphaFoldDB" id="A0A194X8H3"/>
<dbReference type="InParanoid" id="A0A194X8H3"/>
<dbReference type="Pfam" id="PF13460">
    <property type="entry name" value="NAD_binding_10"/>
    <property type="match status" value="1"/>
</dbReference>
<dbReference type="InterPro" id="IPR016040">
    <property type="entry name" value="NAD(P)-bd_dom"/>
</dbReference>